<dbReference type="Gene3D" id="2.30.42.10">
    <property type="match status" value="1"/>
</dbReference>
<dbReference type="SMART" id="SM00228">
    <property type="entry name" value="PDZ"/>
    <property type="match status" value="1"/>
</dbReference>
<dbReference type="InterPro" id="IPR001478">
    <property type="entry name" value="PDZ"/>
</dbReference>
<keyword evidence="1" id="KW-0812">Transmembrane</keyword>
<feature type="transmembrane region" description="Helical" evidence="1">
    <location>
        <begin position="269"/>
        <end position="287"/>
    </location>
</feature>
<gene>
    <name evidence="3" type="ORF">SAMN05216362_10952</name>
</gene>
<dbReference type="RefSeq" id="WP_091773195.1">
    <property type="nucleotide sequence ID" value="NZ_FOES01000009.1"/>
</dbReference>
<proteinExistence type="predicted"/>
<feature type="transmembrane region" description="Helical" evidence="1">
    <location>
        <begin position="12"/>
        <end position="34"/>
    </location>
</feature>
<feature type="transmembrane region" description="Helical" evidence="1">
    <location>
        <begin position="140"/>
        <end position="157"/>
    </location>
</feature>
<organism evidence="3 4">
    <name type="scientific">Piscibacillus halophilus</name>
    <dbReference type="NCBI Taxonomy" id="571933"/>
    <lineage>
        <taxon>Bacteria</taxon>
        <taxon>Bacillati</taxon>
        <taxon>Bacillota</taxon>
        <taxon>Bacilli</taxon>
        <taxon>Bacillales</taxon>
        <taxon>Bacillaceae</taxon>
        <taxon>Piscibacillus</taxon>
    </lineage>
</organism>
<reference evidence="3 4" key="1">
    <citation type="submission" date="2016-10" db="EMBL/GenBank/DDBJ databases">
        <authorList>
            <person name="de Groot N.N."/>
        </authorList>
    </citation>
    <scope>NUCLEOTIDE SEQUENCE [LARGE SCALE GENOMIC DNA]</scope>
    <source>
        <strain evidence="3 4">DSM 21633</strain>
    </source>
</reference>
<evidence type="ECO:0000313" key="3">
    <source>
        <dbReference type="EMBL" id="SEQ24521.1"/>
    </source>
</evidence>
<evidence type="ECO:0000256" key="1">
    <source>
        <dbReference type="SAM" id="Phobius"/>
    </source>
</evidence>
<name>A0A1H9EFS1_9BACI</name>
<feature type="domain" description="PDZ" evidence="2">
    <location>
        <begin position="294"/>
        <end position="360"/>
    </location>
</feature>
<dbReference type="Proteomes" id="UP000199427">
    <property type="component" value="Unassembled WGS sequence"/>
</dbReference>
<dbReference type="AlphaFoldDB" id="A0A1H9EFS1"/>
<dbReference type="STRING" id="571933.SAMN05216362_10952"/>
<keyword evidence="1" id="KW-1133">Transmembrane helix</keyword>
<accession>A0A1H9EFS1</accession>
<dbReference type="InterPro" id="IPR036034">
    <property type="entry name" value="PDZ_sf"/>
</dbReference>
<dbReference type="SUPFAM" id="SSF50156">
    <property type="entry name" value="PDZ domain-like"/>
    <property type="match status" value="1"/>
</dbReference>
<feature type="transmembrane region" description="Helical" evidence="1">
    <location>
        <begin position="245"/>
        <end position="263"/>
    </location>
</feature>
<dbReference type="InterPro" id="IPR041489">
    <property type="entry name" value="PDZ_6"/>
</dbReference>
<feature type="transmembrane region" description="Helical" evidence="1">
    <location>
        <begin position="103"/>
        <end position="120"/>
    </location>
</feature>
<sequence>MPMEWIKELGFGLLWLFAQPIFYLAILFTFWTGYQRIKKDRKMFRHRVFPIGSEWNRTWLLGISFGIILSTSMIVSGSMFTIEWLWFWTAVVTISLLVHQVWLLSPVYTVGVVAIIMWLIEQFNVQLPSLIEPAFQVDIVLVSYLLIALFLVEILLISTSKRDQSFPELQKGNRGKYIGRHLVKRLLLVPAFIPVPSGALELSVFDWWPAFGLGDQFGLVLFPFLIGYSQRFQGQFTDVGTRKTAIALTGLFIVLLASAYVVYLYEEMSIYLIGLAMIGRATVHYLLRFIDREKSTIFTPKQNGIIIVGVIPGSPADEMGLVVGEVIEKIHDQSVTNEQEFYEVMSDHRTFCKMAVRDLTGEVRFVQRALYEGEYHELGLIFVKETPRFTLKNEEIS</sequence>
<dbReference type="Pfam" id="PF17820">
    <property type="entry name" value="PDZ_6"/>
    <property type="match status" value="1"/>
</dbReference>
<feature type="transmembrane region" description="Helical" evidence="1">
    <location>
        <begin position="207"/>
        <end position="225"/>
    </location>
</feature>
<keyword evidence="4" id="KW-1185">Reference proteome</keyword>
<dbReference type="OrthoDB" id="198399at2"/>
<feature type="transmembrane region" description="Helical" evidence="1">
    <location>
        <begin position="81"/>
        <end position="98"/>
    </location>
</feature>
<protein>
    <recommendedName>
        <fullName evidence="2">PDZ domain-containing protein</fullName>
    </recommendedName>
</protein>
<dbReference type="EMBL" id="FOES01000009">
    <property type="protein sequence ID" value="SEQ24521.1"/>
    <property type="molecule type" value="Genomic_DNA"/>
</dbReference>
<evidence type="ECO:0000313" key="4">
    <source>
        <dbReference type="Proteomes" id="UP000199427"/>
    </source>
</evidence>
<keyword evidence="1" id="KW-0472">Membrane</keyword>
<evidence type="ECO:0000259" key="2">
    <source>
        <dbReference type="SMART" id="SM00228"/>
    </source>
</evidence>
<feature type="transmembrane region" description="Helical" evidence="1">
    <location>
        <begin position="55"/>
        <end position="75"/>
    </location>
</feature>